<evidence type="ECO:0000313" key="3">
    <source>
        <dbReference type="EMBL" id="TDB67591.1"/>
    </source>
</evidence>
<gene>
    <name evidence="3" type="ORF">EIY72_03505</name>
</gene>
<dbReference type="Proteomes" id="UP000295254">
    <property type="component" value="Unassembled WGS sequence"/>
</dbReference>
<proteinExistence type="predicted"/>
<comment type="caution">
    <text evidence="3">The sequence shown here is derived from an EMBL/GenBank/DDBJ whole genome shotgun (WGS) entry which is preliminary data.</text>
</comment>
<feature type="domain" description="DUF7946" evidence="1">
    <location>
        <begin position="13"/>
        <end position="211"/>
    </location>
</feature>
<evidence type="ECO:0000259" key="1">
    <source>
        <dbReference type="Pfam" id="PF25678"/>
    </source>
</evidence>
<dbReference type="InterPro" id="IPR057706">
    <property type="entry name" value="DUF7946"/>
</dbReference>
<feature type="domain" description="DUF7947" evidence="2">
    <location>
        <begin position="227"/>
        <end position="297"/>
    </location>
</feature>
<dbReference type="RefSeq" id="WP_132680102.1">
    <property type="nucleotide sequence ID" value="NZ_RRZK01000004.1"/>
</dbReference>
<evidence type="ECO:0000259" key="2">
    <source>
        <dbReference type="Pfam" id="PF25679"/>
    </source>
</evidence>
<dbReference type="InterPro" id="IPR057707">
    <property type="entry name" value="DUF7947"/>
</dbReference>
<name>A0A4R4KLS9_PSEVA</name>
<sequence>MKWDSMTGVAGHMDVKYDGGDADRHLLDSAQYARSVDGSGRLYRLVSHYCLHGEVLSGKKQSDLRCFSAPPREGSFESTLVILTALSHQYPAFNDVYKKAFDWLVAKVMGHIKEALSGTSNVKELVDVIKEQAKSSSELNTLLANGLIKANDNLASLHEKMMISIPGLIEAAKSPMRAALTPVGKSCNQITQFSDSEHPVVISEPEALAIRSDGDVVVGEPGDYVVTRIYSLSVDSGVCRVEIEGYAGTFHGKINDVALTQPNNSYTQALNRHEPLKVRARPVFKDGELHRLFITEA</sequence>
<evidence type="ECO:0000313" key="4">
    <source>
        <dbReference type="Proteomes" id="UP000295254"/>
    </source>
</evidence>
<dbReference type="Pfam" id="PF25679">
    <property type="entry name" value="DUF7947"/>
    <property type="match status" value="1"/>
</dbReference>
<dbReference type="Pfam" id="PF25678">
    <property type="entry name" value="DUF7946"/>
    <property type="match status" value="1"/>
</dbReference>
<dbReference type="AlphaFoldDB" id="A0A4R4KLS9"/>
<accession>A0A4R4KLS9</accession>
<reference evidence="4" key="1">
    <citation type="journal article" date="2019" name="bioRxiv">
        <title>Bacterially produced spermidine induces plant systemic susceptibility to pathogens.</title>
        <authorList>
            <person name="Melnyk R.A."/>
            <person name="Beskrovnaya P.A."/>
            <person name="Liu Z."/>
            <person name="Song Y."/>
            <person name="Haney C.H."/>
        </authorList>
    </citation>
    <scope>NUCLEOTIDE SEQUENCE [LARGE SCALE GENOMIC DNA]</scope>
    <source>
        <strain evidence="4">Dha-51</strain>
    </source>
</reference>
<keyword evidence="4" id="KW-1185">Reference proteome</keyword>
<dbReference type="EMBL" id="RRZK01000004">
    <property type="protein sequence ID" value="TDB67591.1"/>
    <property type="molecule type" value="Genomic_DNA"/>
</dbReference>
<protein>
    <submittedName>
        <fullName evidence="3">Uncharacterized protein</fullName>
    </submittedName>
</protein>
<organism evidence="3 4">
    <name type="scientific">Pseudomonas vancouverensis</name>
    <dbReference type="NCBI Taxonomy" id="95300"/>
    <lineage>
        <taxon>Bacteria</taxon>
        <taxon>Pseudomonadati</taxon>
        <taxon>Pseudomonadota</taxon>
        <taxon>Gammaproteobacteria</taxon>
        <taxon>Pseudomonadales</taxon>
        <taxon>Pseudomonadaceae</taxon>
        <taxon>Pseudomonas</taxon>
    </lineage>
</organism>
<dbReference type="OrthoDB" id="6991873at2"/>